<dbReference type="OrthoDB" id="2475645at2"/>
<evidence type="ECO:0000313" key="3">
    <source>
        <dbReference type="Proteomes" id="UP000323257"/>
    </source>
</evidence>
<proteinExistence type="predicted"/>
<evidence type="ECO:0000313" key="2">
    <source>
        <dbReference type="EMBL" id="TYP72084.1"/>
    </source>
</evidence>
<comment type="caution">
    <text evidence="2">The sequence shown here is derived from an EMBL/GenBank/DDBJ whole genome shotgun (WGS) entry which is preliminary data.</text>
</comment>
<gene>
    <name evidence="2" type="ORF">BCM02_109363</name>
</gene>
<accession>A0A5S5BYI4</accession>
<dbReference type="RefSeq" id="WP_148931681.1">
    <property type="nucleotide sequence ID" value="NZ_VNHS01000009.1"/>
</dbReference>
<feature type="transmembrane region" description="Helical" evidence="1">
    <location>
        <begin position="30"/>
        <end position="51"/>
    </location>
</feature>
<reference evidence="2 3" key="1">
    <citation type="submission" date="2019-07" db="EMBL/GenBank/DDBJ databases">
        <title>Genomic Encyclopedia of Type Strains, Phase III (KMG-III): the genomes of soil and plant-associated and newly described type strains.</title>
        <authorList>
            <person name="Whitman W."/>
        </authorList>
    </citation>
    <scope>NUCLEOTIDE SEQUENCE [LARGE SCALE GENOMIC DNA]</scope>
    <source>
        <strain evidence="2 3">BL24</strain>
    </source>
</reference>
<name>A0A5S5BYI4_9BACL</name>
<keyword evidence="1" id="KW-1133">Transmembrane helix</keyword>
<dbReference type="AlphaFoldDB" id="A0A5S5BYI4"/>
<dbReference type="Proteomes" id="UP000323257">
    <property type="component" value="Unassembled WGS sequence"/>
</dbReference>
<sequence length="139" mass="15961">MQTLLLIIFVAVLLTGIILGVIFRKKKGAFILIILSIFLINVPVMLLMTSLHERALKKEMAEVINQHGGELKSIDHIQNEDTPFGNEYNKYNDIYRVSYYKNNVLYIAWYRAVKTVNNIHDQDPSPSGGGYGEKWLFNE</sequence>
<dbReference type="EMBL" id="VNHS01000009">
    <property type="protein sequence ID" value="TYP72084.1"/>
    <property type="molecule type" value="Genomic_DNA"/>
</dbReference>
<keyword evidence="1" id="KW-0472">Membrane</keyword>
<protein>
    <submittedName>
        <fullName evidence="2">Uncharacterized protein</fullName>
    </submittedName>
</protein>
<evidence type="ECO:0000256" key="1">
    <source>
        <dbReference type="SAM" id="Phobius"/>
    </source>
</evidence>
<keyword evidence="3" id="KW-1185">Reference proteome</keyword>
<keyword evidence="1" id="KW-0812">Transmembrane</keyword>
<organism evidence="2 3">
    <name type="scientific">Paenibacillus methanolicus</name>
    <dbReference type="NCBI Taxonomy" id="582686"/>
    <lineage>
        <taxon>Bacteria</taxon>
        <taxon>Bacillati</taxon>
        <taxon>Bacillota</taxon>
        <taxon>Bacilli</taxon>
        <taxon>Bacillales</taxon>
        <taxon>Paenibacillaceae</taxon>
        <taxon>Paenibacillus</taxon>
    </lineage>
</organism>